<keyword evidence="3" id="KW-1185">Reference proteome</keyword>
<sequence length="289" mass="31644">MGTIALVTDSACDVSPQLQERYHLDIMSFSITVDGKSYVEREDFTADEYYAMLREAQGLPATAHITPFRFLEKFMAYDDQGTEDLILVTICSKGSATNDAAQVARTQFAEERPQSKMRIHIVDSYTYSMAYGEVLCQAGQMVIDGEAAETILEFLEDAFARREVVLAAYSLKFIKQSGRVSAAAAIAGEVLGVRPIITLIDGESKVVSKVRGIGKVLPATMEIVKKRIEPGTSYMVGITDMLDEQETREICTNVMGYPPKGFFKLGSAVSTNTGPDAVGIVFSGQKRAR</sequence>
<dbReference type="InterPro" id="IPR050270">
    <property type="entry name" value="DegV_domain_contain"/>
</dbReference>
<dbReference type="NCBIfam" id="TIGR00762">
    <property type="entry name" value="DegV"/>
    <property type="match status" value="1"/>
</dbReference>
<protein>
    <submittedName>
        <fullName evidence="2">DegV family protein</fullName>
    </submittedName>
</protein>
<dbReference type="PANTHER" id="PTHR33434">
    <property type="entry name" value="DEGV DOMAIN-CONTAINING PROTEIN DR_1986-RELATED"/>
    <property type="match status" value="1"/>
</dbReference>
<gene>
    <name evidence="2" type="ORF">H8699_00905</name>
</gene>
<reference evidence="2" key="1">
    <citation type="submission" date="2020-08" db="EMBL/GenBank/DDBJ databases">
        <title>Genome public.</title>
        <authorList>
            <person name="Liu C."/>
            <person name="Sun Q."/>
        </authorList>
    </citation>
    <scope>NUCLEOTIDE SEQUENCE</scope>
    <source>
        <strain evidence="2">NSJ-44</strain>
    </source>
</reference>
<proteinExistence type="predicted"/>
<dbReference type="InterPro" id="IPR043168">
    <property type="entry name" value="DegV_C"/>
</dbReference>
<dbReference type="AlphaFoldDB" id="A0A926CYF6"/>
<evidence type="ECO:0000313" key="2">
    <source>
        <dbReference type="EMBL" id="MBC8527997.1"/>
    </source>
</evidence>
<dbReference type="PANTHER" id="PTHR33434:SF2">
    <property type="entry name" value="FATTY ACID-BINDING PROTEIN TM_1468"/>
    <property type="match status" value="1"/>
</dbReference>
<dbReference type="Proteomes" id="UP000654279">
    <property type="component" value="Unassembled WGS sequence"/>
</dbReference>
<dbReference type="EMBL" id="JACRSO010000001">
    <property type="protein sequence ID" value="MBC8527997.1"/>
    <property type="molecule type" value="Genomic_DNA"/>
</dbReference>
<dbReference type="PROSITE" id="PS51482">
    <property type="entry name" value="DEGV"/>
    <property type="match status" value="1"/>
</dbReference>
<dbReference type="InterPro" id="IPR003797">
    <property type="entry name" value="DegV"/>
</dbReference>
<dbReference type="GO" id="GO:0008289">
    <property type="term" value="F:lipid binding"/>
    <property type="evidence" value="ECO:0007669"/>
    <property type="project" value="UniProtKB-KW"/>
</dbReference>
<name>A0A926CYF6_9FIRM</name>
<accession>A0A926CYF6</accession>
<organism evidence="2 3">
    <name type="scientific">Luoshenia tenuis</name>
    <dbReference type="NCBI Taxonomy" id="2763654"/>
    <lineage>
        <taxon>Bacteria</taxon>
        <taxon>Bacillati</taxon>
        <taxon>Bacillota</taxon>
        <taxon>Clostridia</taxon>
        <taxon>Christensenellales</taxon>
        <taxon>Christensenellaceae</taxon>
        <taxon>Luoshenia</taxon>
    </lineage>
</organism>
<dbReference type="Gene3D" id="3.30.1180.10">
    <property type="match status" value="1"/>
</dbReference>
<dbReference type="SUPFAM" id="SSF82549">
    <property type="entry name" value="DAK1/DegV-like"/>
    <property type="match status" value="1"/>
</dbReference>
<evidence type="ECO:0000313" key="3">
    <source>
        <dbReference type="Proteomes" id="UP000654279"/>
    </source>
</evidence>
<dbReference type="Gene3D" id="3.40.50.10170">
    <property type="match status" value="1"/>
</dbReference>
<evidence type="ECO:0000256" key="1">
    <source>
        <dbReference type="ARBA" id="ARBA00023121"/>
    </source>
</evidence>
<dbReference type="Pfam" id="PF02645">
    <property type="entry name" value="DegV"/>
    <property type="match status" value="1"/>
</dbReference>
<dbReference type="RefSeq" id="WP_249284060.1">
    <property type="nucleotide sequence ID" value="NZ_JACRSO010000001.1"/>
</dbReference>
<comment type="caution">
    <text evidence="2">The sequence shown here is derived from an EMBL/GenBank/DDBJ whole genome shotgun (WGS) entry which is preliminary data.</text>
</comment>
<keyword evidence="1" id="KW-0446">Lipid-binding</keyword>